<dbReference type="PRINTS" id="PR00420">
    <property type="entry name" value="RNGMNOXGNASE"/>
</dbReference>
<protein>
    <recommendedName>
        <fullName evidence="5">FAD-binding domain-containing protein</fullName>
    </recommendedName>
</protein>
<name>A0AAN9UUX7_9PEZI</name>
<sequence>MPLNILIVGAGVGGPISAFLLLRSNPDHQITVIERHPTLRANGQQIDLRSHGIPMMRRLGLLDAVKAHAVDERGFQLVDENGKVQATMTANGTGEGRQAFTSDYEIMRGDLVNILYEESLKESGKAKGKGGIKYEFGVTVTELTQDDDGGAGVDVTFSNGKQGRYDVVIGADGQYSKTRRQIFGQEVSDACFKPLGVYSTFFSVPAAEGRPEFAQVLHAPGGRMLATRPSRPDITGVYLMKAMGADAEEEEALRASLRQPVEQQKALWAKLYAGAGWQTDGLLREMQASDDFYAFSMAQVRLEHYARGRVALLGDAGYVPSPATGMGTTLSILGAYVLAGELARCDGGGGGGGDVPAALRAYEEAIRPLVRECHDSLPPGYPGTQIPQSALGVSVLRWAAAFIAKFRVDKLITRLVPGNGSWTPPEYPELKLDA</sequence>
<keyword evidence="3" id="KW-0274">FAD</keyword>
<dbReference type="EMBL" id="JAKJXP020000036">
    <property type="protein sequence ID" value="KAK7752620.1"/>
    <property type="molecule type" value="Genomic_DNA"/>
</dbReference>
<proteinExistence type="predicted"/>
<keyword evidence="7" id="KW-1185">Reference proteome</keyword>
<dbReference type="SUPFAM" id="SSF51905">
    <property type="entry name" value="FAD/NAD(P)-binding domain"/>
    <property type="match status" value="1"/>
</dbReference>
<dbReference type="InterPro" id="IPR002938">
    <property type="entry name" value="FAD-bd"/>
</dbReference>
<evidence type="ECO:0000256" key="2">
    <source>
        <dbReference type="ARBA" id="ARBA00022630"/>
    </source>
</evidence>
<evidence type="ECO:0000256" key="4">
    <source>
        <dbReference type="ARBA" id="ARBA00023002"/>
    </source>
</evidence>
<keyword evidence="2" id="KW-0285">Flavoprotein</keyword>
<evidence type="ECO:0000259" key="5">
    <source>
        <dbReference type="Pfam" id="PF01494"/>
    </source>
</evidence>
<evidence type="ECO:0000256" key="1">
    <source>
        <dbReference type="ARBA" id="ARBA00005179"/>
    </source>
</evidence>
<dbReference type="InterPro" id="IPR051704">
    <property type="entry name" value="FAD_aromatic-hydroxylase"/>
</dbReference>
<keyword evidence="4" id="KW-0560">Oxidoreductase</keyword>
<feature type="domain" description="FAD-binding" evidence="5">
    <location>
        <begin position="4"/>
        <end position="370"/>
    </location>
</feature>
<evidence type="ECO:0000313" key="7">
    <source>
        <dbReference type="Proteomes" id="UP001320420"/>
    </source>
</evidence>
<reference evidence="6 7" key="1">
    <citation type="submission" date="2024-02" db="EMBL/GenBank/DDBJ databases">
        <title>De novo assembly and annotation of 12 fungi associated with fruit tree decline syndrome in Ontario, Canada.</title>
        <authorList>
            <person name="Sulman M."/>
            <person name="Ellouze W."/>
            <person name="Ilyukhin E."/>
        </authorList>
    </citation>
    <scope>NUCLEOTIDE SEQUENCE [LARGE SCALE GENOMIC DNA]</scope>
    <source>
        <strain evidence="6 7">M11/M66-122</strain>
    </source>
</reference>
<evidence type="ECO:0000313" key="6">
    <source>
        <dbReference type="EMBL" id="KAK7752620.1"/>
    </source>
</evidence>
<dbReference type="Proteomes" id="UP001320420">
    <property type="component" value="Unassembled WGS sequence"/>
</dbReference>
<dbReference type="Gene3D" id="3.30.9.10">
    <property type="entry name" value="D-Amino Acid Oxidase, subunit A, domain 2"/>
    <property type="match status" value="1"/>
</dbReference>
<evidence type="ECO:0000256" key="3">
    <source>
        <dbReference type="ARBA" id="ARBA00022827"/>
    </source>
</evidence>
<accession>A0AAN9UUX7</accession>
<comment type="pathway">
    <text evidence="1">Secondary metabolite biosynthesis.</text>
</comment>
<dbReference type="Pfam" id="PF01494">
    <property type="entry name" value="FAD_binding_3"/>
    <property type="match status" value="1"/>
</dbReference>
<dbReference type="PANTHER" id="PTHR46865:SF7">
    <property type="entry name" value="MONOOXYGENASE, PUTATIVE (AFU_ORTHOLOGUE AFUA_8G07040)-RELATED"/>
    <property type="match status" value="1"/>
</dbReference>
<dbReference type="Gene3D" id="3.50.50.60">
    <property type="entry name" value="FAD/NAD(P)-binding domain"/>
    <property type="match status" value="1"/>
</dbReference>
<dbReference type="PANTHER" id="PTHR46865">
    <property type="entry name" value="OXIDOREDUCTASE-RELATED"/>
    <property type="match status" value="1"/>
</dbReference>
<comment type="caution">
    <text evidence="6">The sequence shown here is derived from an EMBL/GenBank/DDBJ whole genome shotgun (WGS) entry which is preliminary data.</text>
</comment>
<gene>
    <name evidence="6" type="ORF">SLS62_005389</name>
</gene>
<dbReference type="AlphaFoldDB" id="A0AAN9UUX7"/>
<dbReference type="GO" id="GO:0071949">
    <property type="term" value="F:FAD binding"/>
    <property type="evidence" value="ECO:0007669"/>
    <property type="project" value="InterPro"/>
</dbReference>
<dbReference type="InterPro" id="IPR036188">
    <property type="entry name" value="FAD/NAD-bd_sf"/>
</dbReference>
<organism evidence="6 7">
    <name type="scientific">Diatrype stigma</name>
    <dbReference type="NCBI Taxonomy" id="117547"/>
    <lineage>
        <taxon>Eukaryota</taxon>
        <taxon>Fungi</taxon>
        <taxon>Dikarya</taxon>
        <taxon>Ascomycota</taxon>
        <taxon>Pezizomycotina</taxon>
        <taxon>Sordariomycetes</taxon>
        <taxon>Xylariomycetidae</taxon>
        <taxon>Xylariales</taxon>
        <taxon>Diatrypaceae</taxon>
        <taxon>Diatrype</taxon>
    </lineage>
</organism>
<dbReference type="GO" id="GO:0016491">
    <property type="term" value="F:oxidoreductase activity"/>
    <property type="evidence" value="ECO:0007669"/>
    <property type="project" value="UniProtKB-KW"/>
</dbReference>